<comment type="caution">
    <text evidence="2">The sequence shown here is derived from an EMBL/GenBank/DDBJ whole genome shotgun (WGS) entry which is preliminary data.</text>
</comment>
<keyword evidence="1" id="KW-0812">Transmembrane</keyword>
<feature type="transmembrane region" description="Helical" evidence="1">
    <location>
        <begin position="6"/>
        <end position="26"/>
    </location>
</feature>
<feature type="non-terminal residue" evidence="2">
    <location>
        <position position="55"/>
    </location>
</feature>
<organism evidence="2 3">
    <name type="scientific">Diploptera punctata</name>
    <name type="common">Pacific beetle cockroach</name>
    <dbReference type="NCBI Taxonomy" id="6984"/>
    <lineage>
        <taxon>Eukaryota</taxon>
        <taxon>Metazoa</taxon>
        <taxon>Ecdysozoa</taxon>
        <taxon>Arthropoda</taxon>
        <taxon>Hexapoda</taxon>
        <taxon>Insecta</taxon>
        <taxon>Pterygota</taxon>
        <taxon>Neoptera</taxon>
        <taxon>Polyneoptera</taxon>
        <taxon>Dictyoptera</taxon>
        <taxon>Blattodea</taxon>
        <taxon>Blaberoidea</taxon>
        <taxon>Blaberidae</taxon>
        <taxon>Diplopterinae</taxon>
        <taxon>Diploptera</taxon>
    </lineage>
</organism>
<reference evidence="2" key="1">
    <citation type="journal article" date="2023" name="IScience">
        <title>Live-bearing cockroach genome reveals convergent evolutionary mechanisms linked to viviparity in insects and beyond.</title>
        <authorList>
            <person name="Fouks B."/>
            <person name="Harrison M.C."/>
            <person name="Mikhailova A.A."/>
            <person name="Marchal E."/>
            <person name="English S."/>
            <person name="Carruthers M."/>
            <person name="Jennings E.C."/>
            <person name="Chiamaka E.L."/>
            <person name="Frigard R.A."/>
            <person name="Pippel M."/>
            <person name="Attardo G.M."/>
            <person name="Benoit J.B."/>
            <person name="Bornberg-Bauer E."/>
            <person name="Tobe S.S."/>
        </authorList>
    </citation>
    <scope>NUCLEOTIDE SEQUENCE</scope>
    <source>
        <strain evidence="2">Stay&amp;Tobe</strain>
    </source>
</reference>
<gene>
    <name evidence="2" type="ORF">L9F63_018140</name>
</gene>
<protein>
    <submittedName>
        <fullName evidence="2">Uncharacterized protein</fullName>
    </submittedName>
</protein>
<evidence type="ECO:0000313" key="2">
    <source>
        <dbReference type="EMBL" id="KAJ9588484.1"/>
    </source>
</evidence>
<keyword evidence="1" id="KW-0472">Membrane</keyword>
<proteinExistence type="predicted"/>
<keyword evidence="1" id="KW-1133">Transmembrane helix</keyword>
<feature type="non-terminal residue" evidence="2">
    <location>
        <position position="1"/>
    </location>
</feature>
<evidence type="ECO:0000313" key="3">
    <source>
        <dbReference type="Proteomes" id="UP001233999"/>
    </source>
</evidence>
<sequence length="55" mass="6766">SYFFLLYLSSFHLVFLFCFSHLTIYCPSFSPIKPYTTHIFLEIIFYVLPKYYYCK</sequence>
<dbReference type="Proteomes" id="UP001233999">
    <property type="component" value="Unassembled WGS sequence"/>
</dbReference>
<reference evidence="2" key="2">
    <citation type="submission" date="2023-05" db="EMBL/GenBank/DDBJ databases">
        <authorList>
            <person name="Fouks B."/>
        </authorList>
    </citation>
    <scope>NUCLEOTIDE SEQUENCE</scope>
    <source>
        <strain evidence="2">Stay&amp;Tobe</strain>
        <tissue evidence="2">Testes</tissue>
    </source>
</reference>
<accession>A0AAD7ZX28</accession>
<name>A0AAD7ZX28_DIPPU</name>
<dbReference type="EMBL" id="JASPKZ010005677">
    <property type="protein sequence ID" value="KAJ9588484.1"/>
    <property type="molecule type" value="Genomic_DNA"/>
</dbReference>
<evidence type="ECO:0000256" key="1">
    <source>
        <dbReference type="SAM" id="Phobius"/>
    </source>
</evidence>
<keyword evidence="3" id="KW-1185">Reference proteome</keyword>
<dbReference type="AlphaFoldDB" id="A0AAD7ZX28"/>